<organism evidence="8 9">
    <name type="scientific">Cimex lectularius</name>
    <name type="common">Bed bug</name>
    <name type="synonym">Acanthia lectularia</name>
    <dbReference type="NCBI Taxonomy" id="79782"/>
    <lineage>
        <taxon>Eukaryota</taxon>
        <taxon>Metazoa</taxon>
        <taxon>Ecdysozoa</taxon>
        <taxon>Arthropoda</taxon>
        <taxon>Hexapoda</taxon>
        <taxon>Insecta</taxon>
        <taxon>Pterygota</taxon>
        <taxon>Neoptera</taxon>
        <taxon>Paraneoptera</taxon>
        <taxon>Hemiptera</taxon>
        <taxon>Heteroptera</taxon>
        <taxon>Panheteroptera</taxon>
        <taxon>Cimicomorpha</taxon>
        <taxon>Cimicidae</taxon>
        <taxon>Cimex</taxon>
    </lineage>
</organism>
<evidence type="ECO:0000256" key="5">
    <source>
        <dbReference type="ARBA" id="ARBA00023136"/>
    </source>
</evidence>
<evidence type="ECO:0000259" key="7">
    <source>
        <dbReference type="SMART" id="SM00014"/>
    </source>
</evidence>
<name>A0A8I6TGR2_CIMLE</name>
<reference evidence="8" key="1">
    <citation type="submission" date="2022-01" db="UniProtKB">
        <authorList>
            <consortium name="EnsemblMetazoa"/>
        </authorList>
    </citation>
    <scope>IDENTIFICATION</scope>
</reference>
<accession>A0A8I6TGR2</accession>
<evidence type="ECO:0000313" key="8">
    <source>
        <dbReference type="EnsemblMetazoa" id="XP_014256687.1"/>
    </source>
</evidence>
<dbReference type="PANTHER" id="PTHR10165:SF103">
    <property type="entry name" value="PHOSPHOLIPID PHOSPHATASE HOMOLOG 1.2 HOMOLOG"/>
    <property type="match status" value="1"/>
</dbReference>
<keyword evidence="9" id="KW-1185">Reference proteome</keyword>
<keyword evidence="3 6" id="KW-0812">Transmembrane</keyword>
<comment type="similarity">
    <text evidence="2">Belongs to the PA-phosphatase related phosphoesterase family.</text>
</comment>
<dbReference type="GO" id="GO:0007165">
    <property type="term" value="P:signal transduction"/>
    <property type="evidence" value="ECO:0007669"/>
    <property type="project" value="TreeGrafter"/>
</dbReference>
<comment type="subcellular location">
    <subcellularLocation>
        <location evidence="1">Membrane</location>
        <topology evidence="1">Multi-pass membrane protein</topology>
    </subcellularLocation>
</comment>
<dbReference type="InterPro" id="IPR043216">
    <property type="entry name" value="PAP-like"/>
</dbReference>
<sequence length="261" mass="29515">MEKALYLRFAGDAALLLLTIILSFTVSYLLKCQPKGINCADISIQKRYKPPFISEFYLNLAFGLFSFIFLMACELSTFPWKDTIEPKKIAIMKTYTIVSVFTFGMFAQSAFVTFLQIFTGEPRPHFLFVCKPNEYCALVDFNYIPKFTCTGDASLVKTARQSFPSSVAARSSLSMVFLSIYVHSKFSCERTPYGKCLLQAIFTTSSLLASIQLVSDNMNHWRDIYSGIAMGTCSATYLAYSLKWFKTEKLDVSDLLVESDQ</sequence>
<dbReference type="AlphaFoldDB" id="A0A8I6TGR2"/>
<evidence type="ECO:0000256" key="4">
    <source>
        <dbReference type="ARBA" id="ARBA00022989"/>
    </source>
</evidence>
<dbReference type="GO" id="GO:0008195">
    <property type="term" value="F:phosphatidate phosphatase activity"/>
    <property type="evidence" value="ECO:0007669"/>
    <property type="project" value="TreeGrafter"/>
</dbReference>
<feature type="transmembrane region" description="Helical" evidence="6">
    <location>
        <begin position="56"/>
        <end position="73"/>
    </location>
</feature>
<evidence type="ECO:0000256" key="3">
    <source>
        <dbReference type="ARBA" id="ARBA00022692"/>
    </source>
</evidence>
<dbReference type="PANTHER" id="PTHR10165">
    <property type="entry name" value="LIPID PHOSPHATE PHOSPHATASE"/>
    <property type="match status" value="1"/>
</dbReference>
<keyword evidence="4 6" id="KW-1133">Transmembrane helix</keyword>
<dbReference type="InterPro" id="IPR036938">
    <property type="entry name" value="PAP2/HPO_sf"/>
</dbReference>
<feature type="transmembrane region" description="Helical" evidence="6">
    <location>
        <begin position="94"/>
        <end position="118"/>
    </location>
</feature>
<dbReference type="Gene3D" id="1.20.144.10">
    <property type="entry name" value="Phosphatidic acid phosphatase type 2/haloperoxidase"/>
    <property type="match status" value="1"/>
</dbReference>
<evidence type="ECO:0000313" key="9">
    <source>
        <dbReference type="Proteomes" id="UP000494040"/>
    </source>
</evidence>
<evidence type="ECO:0000256" key="6">
    <source>
        <dbReference type="SAM" id="Phobius"/>
    </source>
</evidence>
<evidence type="ECO:0000256" key="2">
    <source>
        <dbReference type="ARBA" id="ARBA00008816"/>
    </source>
</evidence>
<dbReference type="KEGG" id="clec:106670678"/>
<dbReference type="EnsemblMetazoa" id="XM_014401201.2">
    <property type="protein sequence ID" value="XP_014256687.1"/>
    <property type="gene ID" value="LOC106670678"/>
</dbReference>
<proteinExistence type="inferred from homology"/>
<dbReference type="GO" id="GO:0006644">
    <property type="term" value="P:phospholipid metabolic process"/>
    <property type="evidence" value="ECO:0007669"/>
    <property type="project" value="InterPro"/>
</dbReference>
<dbReference type="RefSeq" id="XP_014256687.1">
    <property type="nucleotide sequence ID" value="XM_014401201.2"/>
</dbReference>
<dbReference type="InterPro" id="IPR000326">
    <property type="entry name" value="PAP2/HPO"/>
</dbReference>
<dbReference type="GO" id="GO:0046839">
    <property type="term" value="P:phospholipid dephosphorylation"/>
    <property type="evidence" value="ECO:0007669"/>
    <property type="project" value="TreeGrafter"/>
</dbReference>
<dbReference type="GO" id="GO:0005886">
    <property type="term" value="C:plasma membrane"/>
    <property type="evidence" value="ECO:0007669"/>
    <property type="project" value="TreeGrafter"/>
</dbReference>
<feature type="domain" description="Phosphatidic acid phosphatase type 2/haloperoxidase" evidence="7">
    <location>
        <begin position="98"/>
        <end position="239"/>
    </location>
</feature>
<dbReference type="SMART" id="SM00014">
    <property type="entry name" value="acidPPc"/>
    <property type="match status" value="1"/>
</dbReference>
<dbReference type="SUPFAM" id="SSF48317">
    <property type="entry name" value="Acid phosphatase/Vanadium-dependent haloperoxidase"/>
    <property type="match status" value="1"/>
</dbReference>
<protein>
    <recommendedName>
        <fullName evidence="7">Phosphatidic acid phosphatase type 2/haloperoxidase domain-containing protein</fullName>
    </recommendedName>
</protein>
<dbReference type="Proteomes" id="UP000494040">
    <property type="component" value="Unassembled WGS sequence"/>
</dbReference>
<dbReference type="Pfam" id="PF01569">
    <property type="entry name" value="PAP2"/>
    <property type="match status" value="1"/>
</dbReference>
<evidence type="ECO:0000256" key="1">
    <source>
        <dbReference type="ARBA" id="ARBA00004141"/>
    </source>
</evidence>
<dbReference type="OrthoDB" id="10030083at2759"/>
<dbReference type="GeneID" id="106670678"/>
<keyword evidence="5 6" id="KW-0472">Membrane</keyword>